<dbReference type="GO" id="GO:0050660">
    <property type="term" value="F:flavin adenine dinucleotide binding"/>
    <property type="evidence" value="ECO:0007669"/>
    <property type="project" value="TreeGrafter"/>
</dbReference>
<protein>
    <recommendedName>
        <fullName evidence="12">Thiamin diphosphate-binding protein</fullName>
    </recommendedName>
</protein>
<dbReference type="KEGG" id="cput:CONPUDRAFT_104954"/>
<dbReference type="InterPro" id="IPR011766">
    <property type="entry name" value="TPP_enzyme_TPP-bd"/>
</dbReference>
<evidence type="ECO:0000259" key="7">
    <source>
        <dbReference type="Pfam" id="PF00205"/>
    </source>
</evidence>
<evidence type="ECO:0000313" key="10">
    <source>
        <dbReference type="EMBL" id="EIW81543.1"/>
    </source>
</evidence>
<evidence type="ECO:0000256" key="1">
    <source>
        <dbReference type="ARBA" id="ARBA00004173"/>
    </source>
</evidence>
<keyword evidence="11" id="KW-1185">Reference proteome</keyword>
<evidence type="ECO:0000256" key="5">
    <source>
        <dbReference type="RuleBase" id="RU362132"/>
    </source>
</evidence>
<dbReference type="SUPFAM" id="SSF52467">
    <property type="entry name" value="DHS-like NAD/FAD-binding domain"/>
    <property type="match status" value="1"/>
</dbReference>
<evidence type="ECO:0000313" key="11">
    <source>
        <dbReference type="Proteomes" id="UP000053558"/>
    </source>
</evidence>
<comment type="subcellular location">
    <subcellularLocation>
        <location evidence="1">Mitochondrion</location>
    </subcellularLocation>
</comment>
<proteinExistence type="inferred from homology"/>
<evidence type="ECO:0000259" key="8">
    <source>
        <dbReference type="Pfam" id="PF02775"/>
    </source>
</evidence>
<evidence type="ECO:0000256" key="6">
    <source>
        <dbReference type="SAM" id="MobiDB-lite"/>
    </source>
</evidence>
<dbReference type="InterPro" id="IPR012001">
    <property type="entry name" value="Thiamin_PyroP_enz_TPP-bd_dom"/>
</dbReference>
<evidence type="ECO:0008006" key="12">
    <source>
        <dbReference type="Google" id="ProtNLM"/>
    </source>
</evidence>
<evidence type="ECO:0000256" key="2">
    <source>
        <dbReference type="ARBA" id="ARBA00007812"/>
    </source>
</evidence>
<feature type="domain" description="Thiamine pyrophosphate enzyme central" evidence="7">
    <location>
        <begin position="212"/>
        <end position="303"/>
    </location>
</feature>
<dbReference type="GO" id="GO:0003984">
    <property type="term" value="F:acetolactate synthase activity"/>
    <property type="evidence" value="ECO:0007669"/>
    <property type="project" value="TreeGrafter"/>
</dbReference>
<dbReference type="InterPro" id="IPR029061">
    <property type="entry name" value="THDP-binding"/>
</dbReference>
<dbReference type="Proteomes" id="UP000053558">
    <property type="component" value="Unassembled WGS sequence"/>
</dbReference>
<accession>A0A5M3MQU3</accession>
<keyword evidence="4" id="KW-0496">Mitochondrion</keyword>
<feature type="domain" description="Thiamine pyrophosphate enzyme TPP-binding" evidence="8">
    <location>
        <begin position="536"/>
        <end position="671"/>
    </location>
</feature>
<dbReference type="Pfam" id="PF00205">
    <property type="entry name" value="TPP_enzyme_M"/>
    <property type="match status" value="1"/>
</dbReference>
<dbReference type="InterPro" id="IPR012000">
    <property type="entry name" value="Thiamin_PyroP_enz_cen_dom"/>
</dbReference>
<dbReference type="AlphaFoldDB" id="A0A5M3MQU3"/>
<dbReference type="Gene3D" id="3.40.50.970">
    <property type="match status" value="2"/>
</dbReference>
<organism evidence="10 11">
    <name type="scientific">Coniophora puteana (strain RWD-64-598)</name>
    <name type="common">Brown rot fungus</name>
    <dbReference type="NCBI Taxonomy" id="741705"/>
    <lineage>
        <taxon>Eukaryota</taxon>
        <taxon>Fungi</taxon>
        <taxon>Dikarya</taxon>
        <taxon>Basidiomycota</taxon>
        <taxon>Agaricomycotina</taxon>
        <taxon>Agaricomycetes</taxon>
        <taxon>Agaricomycetidae</taxon>
        <taxon>Boletales</taxon>
        <taxon>Coniophorineae</taxon>
        <taxon>Coniophoraceae</taxon>
        <taxon>Coniophora</taxon>
    </lineage>
</organism>
<feature type="region of interest" description="Disordered" evidence="6">
    <location>
        <begin position="406"/>
        <end position="468"/>
    </location>
</feature>
<dbReference type="EMBL" id="JH711578">
    <property type="protein sequence ID" value="EIW81543.1"/>
    <property type="molecule type" value="Genomic_DNA"/>
</dbReference>
<dbReference type="Gene3D" id="3.40.50.1220">
    <property type="entry name" value="TPP-binding domain"/>
    <property type="match status" value="1"/>
</dbReference>
<dbReference type="RefSeq" id="XP_007768854.1">
    <property type="nucleotide sequence ID" value="XM_007770664.1"/>
</dbReference>
<dbReference type="OrthoDB" id="2867507at2759"/>
<dbReference type="InterPro" id="IPR029035">
    <property type="entry name" value="DHS-like_NAD/FAD-binding_dom"/>
</dbReference>
<name>A0A5M3MQU3_CONPW</name>
<dbReference type="CDD" id="cd07035">
    <property type="entry name" value="TPP_PYR_POX_like"/>
    <property type="match status" value="1"/>
</dbReference>
<feature type="compositionally biased region" description="Basic and acidic residues" evidence="6">
    <location>
        <begin position="433"/>
        <end position="447"/>
    </location>
</feature>
<dbReference type="Pfam" id="PF02776">
    <property type="entry name" value="TPP_enzyme_N"/>
    <property type="match status" value="1"/>
</dbReference>
<dbReference type="Pfam" id="PF02775">
    <property type="entry name" value="TPP_enzyme_C"/>
    <property type="match status" value="1"/>
</dbReference>
<reference evidence="11" key="1">
    <citation type="journal article" date="2012" name="Science">
        <title>The Paleozoic origin of enzymatic lignin decomposition reconstructed from 31 fungal genomes.</title>
        <authorList>
            <person name="Floudas D."/>
            <person name="Binder M."/>
            <person name="Riley R."/>
            <person name="Barry K."/>
            <person name="Blanchette R.A."/>
            <person name="Henrissat B."/>
            <person name="Martinez A.T."/>
            <person name="Otillar R."/>
            <person name="Spatafora J.W."/>
            <person name="Yadav J.S."/>
            <person name="Aerts A."/>
            <person name="Benoit I."/>
            <person name="Boyd A."/>
            <person name="Carlson A."/>
            <person name="Copeland A."/>
            <person name="Coutinho P.M."/>
            <person name="de Vries R.P."/>
            <person name="Ferreira P."/>
            <person name="Findley K."/>
            <person name="Foster B."/>
            <person name="Gaskell J."/>
            <person name="Glotzer D."/>
            <person name="Gorecki P."/>
            <person name="Heitman J."/>
            <person name="Hesse C."/>
            <person name="Hori C."/>
            <person name="Igarashi K."/>
            <person name="Jurgens J.A."/>
            <person name="Kallen N."/>
            <person name="Kersten P."/>
            <person name="Kohler A."/>
            <person name="Kuees U."/>
            <person name="Kumar T.K.A."/>
            <person name="Kuo A."/>
            <person name="LaButti K."/>
            <person name="Larrondo L.F."/>
            <person name="Lindquist E."/>
            <person name="Ling A."/>
            <person name="Lombard V."/>
            <person name="Lucas S."/>
            <person name="Lundell T."/>
            <person name="Martin R."/>
            <person name="McLaughlin D.J."/>
            <person name="Morgenstern I."/>
            <person name="Morin E."/>
            <person name="Murat C."/>
            <person name="Nagy L.G."/>
            <person name="Nolan M."/>
            <person name="Ohm R.A."/>
            <person name="Patyshakuliyeva A."/>
            <person name="Rokas A."/>
            <person name="Ruiz-Duenas F.J."/>
            <person name="Sabat G."/>
            <person name="Salamov A."/>
            <person name="Samejima M."/>
            <person name="Schmutz J."/>
            <person name="Slot J.C."/>
            <person name="St John F."/>
            <person name="Stenlid J."/>
            <person name="Sun H."/>
            <person name="Sun S."/>
            <person name="Syed K."/>
            <person name="Tsang A."/>
            <person name="Wiebenga A."/>
            <person name="Young D."/>
            <person name="Pisabarro A."/>
            <person name="Eastwood D.C."/>
            <person name="Martin F."/>
            <person name="Cullen D."/>
            <person name="Grigoriev I.V."/>
            <person name="Hibbett D.S."/>
        </authorList>
    </citation>
    <scope>NUCLEOTIDE SEQUENCE [LARGE SCALE GENOMIC DNA]</scope>
    <source>
        <strain evidence="11">RWD-64-598 SS2</strain>
    </source>
</reference>
<dbReference type="GeneID" id="19198506"/>
<evidence type="ECO:0000256" key="3">
    <source>
        <dbReference type="ARBA" id="ARBA00023052"/>
    </source>
</evidence>
<dbReference type="PANTHER" id="PTHR18968:SF164">
    <property type="entry name" value="PYRUVATE DECARBOXYLASE"/>
    <property type="match status" value="1"/>
</dbReference>
<dbReference type="GO" id="GO:0005739">
    <property type="term" value="C:mitochondrion"/>
    <property type="evidence" value="ECO:0007669"/>
    <property type="project" value="UniProtKB-SubCell"/>
</dbReference>
<dbReference type="InterPro" id="IPR045229">
    <property type="entry name" value="TPP_enz"/>
</dbReference>
<dbReference type="GO" id="GO:0030976">
    <property type="term" value="F:thiamine pyrophosphate binding"/>
    <property type="evidence" value="ECO:0007669"/>
    <property type="project" value="InterPro"/>
</dbReference>
<evidence type="ECO:0000256" key="4">
    <source>
        <dbReference type="ARBA" id="ARBA00023128"/>
    </source>
</evidence>
<feature type="domain" description="Thiamine pyrophosphate enzyme N-terminal TPP-binding" evidence="9">
    <location>
        <begin position="3"/>
        <end position="119"/>
    </location>
</feature>
<sequence>MYTTSSLFLRTLAQVGITHAFVNWGSDHPALLEDLERQRVEDGKTALEIITCPNEMVALSAAQGYAQVTGKPAAVIVHVEVGTQALAGAIHNVDVGRVPVLIYAGSSPFTYEGELKGSRNEWIMWLQDFPDQAHAVRQHVRHVAQIDSPVNLTQTVRRALQIATSEPKGPVYLWARREVMEQDIDEALMRAPISMLKWPAICPAALSPQIVSAITSALLASTQPLILTSNIGRSSAAIKPLLALSAHLAIPIISTVPSTTNCPHSHPYFLGTTYLAAGTHHAVLQRADVILIVDTEVPWIPGNRDAQGNFEKPSESARIFVLDGGDPLKSRVGMWHVDAEAVALADAGVALGQIEQAVRAGAEGVLDEARVKEMAGEMEKLHEEWIAGMDKAEGFGVVVPLPLTRVQKGEQPPSPPISPISPVSKRRKVSFSRKSDDMDTATDDTRSDSPSTLGEDAPQSILMGPTRPVKNFTTPQIVASLRRAINELVPPSGALVLNETVTKYPLIWEHTRAEGRIASNLKSSASADAGKSIGGVITSRGSSLGWAIGASVGTILGSRVTDAQDSIGDLERRRGFDFAAAVVGDGCFMFGVPSTVFWMARKYNAPFLTVILNNSGWGAPMGSMLGVYPHGLGSAAGGQKLSVGFGPNVPDHSGVAVAASAGWAWGRRVSAHGIEQGGVRVQEDETNGRSPKEVLDMVIREAVRVVLEERRCAVVDCVLDAI</sequence>
<gene>
    <name evidence="10" type="ORF">CONPUDRAFT_104954</name>
</gene>
<dbReference type="OMA" id="DMCFPGD"/>
<comment type="similarity">
    <text evidence="2 5">Belongs to the TPP enzyme family.</text>
</comment>
<dbReference type="SUPFAM" id="SSF52518">
    <property type="entry name" value="Thiamin diphosphate-binding fold (THDP-binding)"/>
    <property type="match status" value="2"/>
</dbReference>
<evidence type="ECO:0000259" key="9">
    <source>
        <dbReference type="Pfam" id="PF02776"/>
    </source>
</evidence>
<dbReference type="GO" id="GO:0000287">
    <property type="term" value="F:magnesium ion binding"/>
    <property type="evidence" value="ECO:0007669"/>
    <property type="project" value="InterPro"/>
</dbReference>
<dbReference type="PANTHER" id="PTHR18968">
    <property type="entry name" value="THIAMINE PYROPHOSPHATE ENZYMES"/>
    <property type="match status" value="1"/>
</dbReference>
<comment type="caution">
    <text evidence="10">The sequence shown here is derived from an EMBL/GenBank/DDBJ whole genome shotgun (WGS) entry which is preliminary data.</text>
</comment>
<keyword evidence="3 5" id="KW-0786">Thiamine pyrophosphate</keyword>